<dbReference type="Gene3D" id="1.25.40.10">
    <property type="entry name" value="Tetratricopeptide repeat domain"/>
    <property type="match status" value="4"/>
</dbReference>
<dbReference type="CDD" id="cd22265">
    <property type="entry name" value="UDM1_RNF168"/>
    <property type="match status" value="1"/>
</dbReference>
<evidence type="ECO:0000256" key="2">
    <source>
        <dbReference type="ARBA" id="ARBA00022803"/>
    </source>
</evidence>
<protein>
    <recommendedName>
        <fullName evidence="6">DUF6593 domain-containing protein</fullName>
    </recommendedName>
</protein>
<accession>A0AAV4ZZZ0</accession>
<feature type="repeat" description="TPR" evidence="3">
    <location>
        <begin position="754"/>
        <end position="787"/>
    </location>
</feature>
<dbReference type="PANTHER" id="PTHR14027">
    <property type="entry name" value="RNA POLYMERASE-ASSOCIATED PROTEIN CTR9"/>
    <property type="match status" value="1"/>
</dbReference>
<gene>
    <name evidence="7" type="ORF">Clacol_001043</name>
</gene>
<keyword evidence="4" id="KW-0175">Coiled coil</keyword>
<dbReference type="SMART" id="SM00028">
    <property type="entry name" value="TPR"/>
    <property type="match status" value="11"/>
</dbReference>
<feature type="domain" description="DUF6593" evidence="6">
    <location>
        <begin position="1234"/>
        <end position="1396"/>
    </location>
</feature>
<dbReference type="InterPro" id="IPR011990">
    <property type="entry name" value="TPR-like_helical_dom_sf"/>
</dbReference>
<organism evidence="7 8">
    <name type="scientific">Clathrus columnatus</name>
    <dbReference type="NCBI Taxonomy" id="1419009"/>
    <lineage>
        <taxon>Eukaryota</taxon>
        <taxon>Fungi</taxon>
        <taxon>Dikarya</taxon>
        <taxon>Basidiomycota</taxon>
        <taxon>Agaricomycotina</taxon>
        <taxon>Agaricomycetes</taxon>
        <taxon>Phallomycetidae</taxon>
        <taxon>Phallales</taxon>
        <taxon>Clathraceae</taxon>
        <taxon>Clathrus</taxon>
    </lineage>
</organism>
<dbReference type="GO" id="GO:0006355">
    <property type="term" value="P:regulation of DNA-templated transcription"/>
    <property type="evidence" value="ECO:0007669"/>
    <property type="project" value="InterPro"/>
</dbReference>
<evidence type="ECO:0000313" key="8">
    <source>
        <dbReference type="Proteomes" id="UP001050691"/>
    </source>
</evidence>
<feature type="region of interest" description="Disordered" evidence="5">
    <location>
        <begin position="991"/>
        <end position="1111"/>
    </location>
</feature>
<dbReference type="InterPro" id="IPR019734">
    <property type="entry name" value="TPR_rpt"/>
</dbReference>
<dbReference type="SUPFAM" id="SSF48452">
    <property type="entry name" value="TPR-like"/>
    <property type="match status" value="4"/>
</dbReference>
<keyword evidence="8" id="KW-1185">Reference proteome</keyword>
<dbReference type="Proteomes" id="UP001050691">
    <property type="component" value="Unassembled WGS sequence"/>
</dbReference>
<comment type="caution">
    <text evidence="7">The sequence shown here is derived from an EMBL/GenBank/DDBJ whole genome shotgun (WGS) entry which is preliminary data.</text>
</comment>
<reference evidence="7" key="1">
    <citation type="submission" date="2021-10" db="EMBL/GenBank/DDBJ databases">
        <title>De novo Genome Assembly of Clathrus columnatus (Basidiomycota, Fungi) Using Illumina and Nanopore Sequence Data.</title>
        <authorList>
            <person name="Ogiso-Tanaka E."/>
            <person name="Itagaki H."/>
            <person name="Hosoya T."/>
            <person name="Hosaka K."/>
        </authorList>
    </citation>
    <scope>NUCLEOTIDE SEQUENCE</scope>
    <source>
        <strain evidence="7">MO-923</strain>
    </source>
</reference>
<dbReference type="Pfam" id="PF20236">
    <property type="entry name" value="DUF6593"/>
    <property type="match status" value="1"/>
</dbReference>
<dbReference type="Pfam" id="PF13174">
    <property type="entry name" value="TPR_6"/>
    <property type="match status" value="1"/>
</dbReference>
<dbReference type="InterPro" id="IPR046528">
    <property type="entry name" value="DUF6593"/>
</dbReference>
<feature type="repeat" description="TPR" evidence="3">
    <location>
        <begin position="157"/>
        <end position="190"/>
    </location>
</feature>
<feature type="repeat" description="TPR" evidence="3">
    <location>
        <begin position="226"/>
        <end position="259"/>
    </location>
</feature>
<name>A0AAV4ZZZ0_9AGAM</name>
<evidence type="ECO:0000256" key="5">
    <source>
        <dbReference type="SAM" id="MobiDB-lite"/>
    </source>
</evidence>
<feature type="compositionally biased region" description="Basic and acidic residues" evidence="5">
    <location>
        <begin position="1012"/>
        <end position="1021"/>
    </location>
</feature>
<dbReference type="Pfam" id="PF13181">
    <property type="entry name" value="TPR_8"/>
    <property type="match status" value="2"/>
</dbReference>
<evidence type="ECO:0000259" key="6">
    <source>
        <dbReference type="Pfam" id="PF20236"/>
    </source>
</evidence>
<evidence type="ECO:0000256" key="3">
    <source>
        <dbReference type="PROSITE-ProRule" id="PRU00339"/>
    </source>
</evidence>
<dbReference type="PANTHER" id="PTHR14027:SF2">
    <property type="entry name" value="RNA POLYMERASE-ASSOCIATED PROTEIN CTR9 HOMOLOG"/>
    <property type="match status" value="1"/>
</dbReference>
<dbReference type="EMBL" id="BPWL01000001">
    <property type="protein sequence ID" value="GJJ06847.1"/>
    <property type="molecule type" value="Genomic_DNA"/>
</dbReference>
<evidence type="ECO:0000256" key="4">
    <source>
        <dbReference type="SAM" id="Coils"/>
    </source>
</evidence>
<feature type="repeat" description="TPR" evidence="3">
    <location>
        <begin position="549"/>
        <end position="582"/>
    </location>
</feature>
<dbReference type="InterPro" id="IPR031101">
    <property type="entry name" value="Ctr9"/>
</dbReference>
<sequence length="1400" mass="158632">MDDMDMERTPSPAPPTRFLEIHLPQEIVTIDLGGSLDPNPEAVLDVLIEGNCKVWMWTKLAGEYWRRGLLDAAERLGTSGVEFFKSLQASSSLPPLYTLLANIRMARARQAPKMKFEGARRDILNEPLKDTYHQEAAGYLNEAATIATEVGGDESTIVAFLSRGILQLAQRNHENAIASFEGVLSDSPTNLVALMGKARVFYAQRKYQPALKLFQDVLRLSPKCTPDPRIGIGLCLWALGNKEKAKMAWKRSLDLNPNEWSAQLLLGVEQLNQSKDYTRPEAARVEAAKVGYKHVEKAFNTNKQCAAAASVLSALFLRKGNFSTALKLAERTIQYADTLAVLSDGHIRAALVSHAEGKMSEAMKHYSAAKEGMPTNILANVGMAQIHIHNDEIPAAIDTLDRLLTPPNPQKSLEAMIMLASLRAHPRQGVSSTDAAAEKLRARDLLERIVKEIQISDGDNKQKTIRGLGDDIDLWIELARLWENDNLEKTSKAYREALRISKEKGATEDPKLLNNIATLKQLEGVPSEARALYEVALTHAAKESDDFSTTILYNLARCYEDLGEVAMAQEAYEKLLTRHPEYVDAKIRQAQMLHNLNQINEAHELLKQALTSQSTNLNLRAYYIYFLLQTHQYKPAKDFAYATLHDYDKHDLYTLCATGYIMYSQARESRDPSPEGLKSRKQAFVRAAEAYERALSLDPTCAVAAQGLAIVIAEDALGVFGATGNHHADHNIRAKNAREALDIFTKVRESFPDGSVYANMGHCYYSRDEFERAIECYETASRRFYNGVNVPVLLSLTRSWYGKANKDQNYEAMQTALKYAQSALHLQPNDKAVLYNIAMIQQKAAELLFSMPVAKRSLEDLRHAIEQAGHAQKYGYMTFLAAWGQHLHSDRLFATLAADTSSHVPYNVDIADQRRKYGENMLRKGAEHLHAQEVHELEVKEKLDAARLRRQKEQERIDALERERMEQLRIEAEKLADERRKAREEALAWTAAAKMNDTDEEKEKKPKKGAKKEKEKEKSKAMDSAPVPSGDDAPEGERKRRRRRLKKYGSPGAGVEEERDEDSAPNEDGEESRPRKRVKKRVVRDEGESDEEGGGSHTAAAVSTGGRKKQYKSKELIMDSDEEIKYDFRQYQTQRFQVYAHSHSTNGYLSVHITICGAENVANGTYHMSGYSRDTTKIVRVNPLYIIYYIVHRSSVKISLPPVSLSLAPTHTKDEKQCHHLPNHPPIKLILTTNSLRNTTISDETDNIYYEIRTEPWIPLHTKVKRLDPETREYEVKAEIQRFGDKPEVRVLERSKEWASADQFLRIDEARPGGVRKKSNYTRVNSVGRFRGDDNRIYRWQVNQGHLELVRADVDQAELPVVIQHHHKRHFWVFRMSKHAWLEMKPEMTATLDSLIRAYT</sequence>
<keyword evidence="2 3" id="KW-0802">TPR repeat</keyword>
<dbReference type="GO" id="GO:0006368">
    <property type="term" value="P:transcription elongation by RNA polymerase II"/>
    <property type="evidence" value="ECO:0007669"/>
    <property type="project" value="TreeGrafter"/>
</dbReference>
<dbReference type="GO" id="GO:0016593">
    <property type="term" value="C:Cdc73/Paf1 complex"/>
    <property type="evidence" value="ECO:0007669"/>
    <property type="project" value="TreeGrafter"/>
</dbReference>
<feature type="coiled-coil region" evidence="4">
    <location>
        <begin position="943"/>
        <end position="985"/>
    </location>
</feature>
<dbReference type="GO" id="GO:0000993">
    <property type="term" value="F:RNA polymerase II complex binding"/>
    <property type="evidence" value="ECO:0007669"/>
    <property type="project" value="TreeGrafter"/>
</dbReference>
<feature type="compositionally biased region" description="Acidic residues" evidence="5">
    <location>
        <begin position="1055"/>
        <end position="1070"/>
    </location>
</feature>
<keyword evidence="1" id="KW-0677">Repeat</keyword>
<feature type="repeat" description="TPR" evidence="3">
    <location>
        <begin position="191"/>
        <end position="224"/>
    </location>
</feature>
<evidence type="ECO:0000313" key="7">
    <source>
        <dbReference type="EMBL" id="GJJ06847.1"/>
    </source>
</evidence>
<evidence type="ECO:0000256" key="1">
    <source>
        <dbReference type="ARBA" id="ARBA00022737"/>
    </source>
</evidence>
<dbReference type="PROSITE" id="PS50005">
    <property type="entry name" value="TPR"/>
    <property type="match status" value="5"/>
</dbReference>
<proteinExistence type="predicted"/>
<dbReference type="Pfam" id="PF14559">
    <property type="entry name" value="TPR_19"/>
    <property type="match status" value="1"/>
</dbReference>